<keyword evidence="3" id="KW-1185">Reference proteome</keyword>
<protein>
    <recommendedName>
        <fullName evidence="4">F-box domain-containing protein</fullName>
    </recommendedName>
</protein>
<dbReference type="SUPFAM" id="SSF52047">
    <property type="entry name" value="RNI-like"/>
    <property type="match status" value="1"/>
</dbReference>
<evidence type="ECO:0000313" key="2">
    <source>
        <dbReference type="EMBL" id="KAJ3554909.1"/>
    </source>
</evidence>
<organism evidence="2 3">
    <name type="scientific">Leucocoprinus birnbaumii</name>
    <dbReference type="NCBI Taxonomy" id="56174"/>
    <lineage>
        <taxon>Eukaryota</taxon>
        <taxon>Fungi</taxon>
        <taxon>Dikarya</taxon>
        <taxon>Basidiomycota</taxon>
        <taxon>Agaricomycotina</taxon>
        <taxon>Agaricomycetes</taxon>
        <taxon>Agaricomycetidae</taxon>
        <taxon>Agaricales</taxon>
        <taxon>Agaricineae</taxon>
        <taxon>Agaricaceae</taxon>
        <taxon>Leucocoprinus</taxon>
    </lineage>
</organism>
<dbReference type="Proteomes" id="UP001213000">
    <property type="component" value="Unassembled WGS sequence"/>
</dbReference>
<dbReference type="EMBL" id="JANIEX010001739">
    <property type="protein sequence ID" value="KAJ3554909.1"/>
    <property type="molecule type" value="Genomic_DNA"/>
</dbReference>
<proteinExistence type="predicted"/>
<evidence type="ECO:0000313" key="3">
    <source>
        <dbReference type="Proteomes" id="UP001213000"/>
    </source>
</evidence>
<evidence type="ECO:0000256" key="1">
    <source>
        <dbReference type="SAM" id="MobiDB-lite"/>
    </source>
</evidence>
<sequence>MLARLFPEILSYIMILAQESIDSCILDTNEDDSISDEFHQLPFEIAISHVSSTLRSIALTTGRLWSTIHVDSGAQDCSLDLRIELNDARSQNNPLLKKMFDAVAKESSRWRKLVIVAEKEGITDVITGIRDRLIQDEKGNLTPALEFLSISVDYTEEGFANIHSVSDLGAGAGIRPSQGHYPPRYNDTHDSFAFRRTTLGQSPNLTFLRLRDLAVYLFQPTMLPCLQTLHLDQTKSIPLSFDFFSAFMSACPALEHLSIYGDIIMPSGHRALGASSVDVGQEPLPVPGGELQSLNHSTGYAGRRGVEVGDKVRHALDSMICLPELRSLRICDTTGSVLRVVLSKLEAPKLQSLSVKDVQEHDFDTLWEPRSSFPPTPGTSGGDHKEKRASYSLTSKFTQIRSLTLNNSDLSQFVYQRLFQAFPRIVDFASYLSMEVDDAPKLLNDGAVGFPWPSLRTLTFIFDVDLYADDEALEELVRLRREFGYPIERLRVGVGEVDLGDVLEVDADTTVIVLVKMDGTDKWPSGQRYRDVDDVLF</sequence>
<reference evidence="2" key="1">
    <citation type="submission" date="2022-07" db="EMBL/GenBank/DDBJ databases">
        <title>Genome Sequence of Leucocoprinus birnbaumii.</title>
        <authorList>
            <person name="Buettner E."/>
        </authorList>
    </citation>
    <scope>NUCLEOTIDE SEQUENCE</scope>
    <source>
        <strain evidence="2">VT141</strain>
    </source>
</reference>
<accession>A0AAD5YN59</accession>
<evidence type="ECO:0008006" key="4">
    <source>
        <dbReference type="Google" id="ProtNLM"/>
    </source>
</evidence>
<feature type="region of interest" description="Disordered" evidence="1">
    <location>
        <begin position="366"/>
        <end position="387"/>
    </location>
</feature>
<dbReference type="Gene3D" id="3.80.10.10">
    <property type="entry name" value="Ribonuclease Inhibitor"/>
    <property type="match status" value="1"/>
</dbReference>
<dbReference type="InterPro" id="IPR032675">
    <property type="entry name" value="LRR_dom_sf"/>
</dbReference>
<name>A0AAD5YN59_9AGAR</name>
<gene>
    <name evidence="2" type="ORF">NP233_g12327</name>
</gene>
<dbReference type="AlphaFoldDB" id="A0AAD5YN59"/>
<comment type="caution">
    <text evidence="2">The sequence shown here is derived from an EMBL/GenBank/DDBJ whole genome shotgun (WGS) entry which is preliminary data.</text>
</comment>